<name>A0ABZ0D0X8_9BURK</name>
<gene>
    <name evidence="2" type="ORF">RXV79_12600</name>
</gene>
<dbReference type="Pfam" id="PF11604">
    <property type="entry name" value="CusF_Ec"/>
    <property type="match status" value="1"/>
</dbReference>
<dbReference type="InterPro" id="IPR021647">
    <property type="entry name" value="CusF_Ec"/>
</dbReference>
<evidence type="ECO:0000313" key="3">
    <source>
        <dbReference type="Proteomes" id="UP001303946"/>
    </source>
</evidence>
<dbReference type="EMBL" id="CP136336">
    <property type="protein sequence ID" value="WOB10863.1"/>
    <property type="molecule type" value="Genomic_DNA"/>
</dbReference>
<proteinExistence type="predicted"/>
<sequence>MKNAISLLSVALVFATGSAFAGGDHGGGHGHDKSTNTTVAQAAAGADMVDGEVRKVDADNKKITVKHGEIKNLQMPGMTMVFQVKDPAMLSNLKVGDKIRFAAEKSSGAIVITQLEAAK</sequence>
<accession>A0ABZ0D0X8</accession>
<evidence type="ECO:0000313" key="2">
    <source>
        <dbReference type="EMBL" id="WOB10863.1"/>
    </source>
</evidence>
<feature type="signal peptide" evidence="1">
    <location>
        <begin position="1"/>
        <end position="21"/>
    </location>
</feature>
<feature type="chain" id="PRO_5046684374" evidence="1">
    <location>
        <begin position="22"/>
        <end position="119"/>
    </location>
</feature>
<dbReference type="RefSeq" id="WP_257824281.1">
    <property type="nucleotide sequence ID" value="NZ_CP136336.1"/>
</dbReference>
<dbReference type="Proteomes" id="UP001303946">
    <property type="component" value="Chromosome"/>
</dbReference>
<organism evidence="2 3">
    <name type="scientific">Piscinibacter gummiphilus</name>
    <dbReference type="NCBI Taxonomy" id="946333"/>
    <lineage>
        <taxon>Bacteria</taxon>
        <taxon>Pseudomonadati</taxon>
        <taxon>Pseudomonadota</taxon>
        <taxon>Betaproteobacteria</taxon>
        <taxon>Burkholderiales</taxon>
        <taxon>Sphaerotilaceae</taxon>
        <taxon>Piscinibacter</taxon>
    </lineage>
</organism>
<protein>
    <submittedName>
        <fullName evidence="2">Copper-binding protein</fullName>
    </submittedName>
</protein>
<reference evidence="2 3" key="1">
    <citation type="submission" date="2023-10" db="EMBL/GenBank/DDBJ databases">
        <title>Bacteria for the degradation of biodegradable plastic PBAT(Polybutylene adipate terephthalate).</title>
        <authorList>
            <person name="Weon H.-Y."/>
            <person name="Yeon J."/>
        </authorList>
    </citation>
    <scope>NUCLEOTIDE SEQUENCE [LARGE SCALE GENOMIC DNA]</scope>
    <source>
        <strain evidence="2 3">SBD 7-3</strain>
    </source>
</reference>
<keyword evidence="1" id="KW-0732">Signal</keyword>
<evidence type="ECO:0000256" key="1">
    <source>
        <dbReference type="SAM" id="SignalP"/>
    </source>
</evidence>
<keyword evidence="3" id="KW-1185">Reference proteome</keyword>
<dbReference type="Gene3D" id="2.40.50.320">
    <property type="entry name" value="Copper binding periplasmic protein CusF"/>
    <property type="match status" value="1"/>
</dbReference>
<dbReference type="InterPro" id="IPR042230">
    <property type="entry name" value="CusF_sf"/>
</dbReference>